<keyword evidence="3 5" id="KW-0694">RNA-binding</keyword>
<evidence type="ECO:0000256" key="4">
    <source>
        <dbReference type="ARBA" id="ARBA00030574"/>
    </source>
</evidence>
<gene>
    <name evidence="8" type="ORF">O3M35_007185</name>
</gene>
<dbReference type="GO" id="GO:0003729">
    <property type="term" value="F:mRNA binding"/>
    <property type="evidence" value="ECO:0007669"/>
    <property type="project" value="InterPro"/>
</dbReference>
<dbReference type="InterPro" id="IPR050825">
    <property type="entry name" value="RBM42_RBP45_47-like"/>
</dbReference>
<dbReference type="EMBL" id="JAPXFL010000004">
    <property type="protein sequence ID" value="KAK9507298.1"/>
    <property type="molecule type" value="Genomic_DNA"/>
</dbReference>
<dbReference type="Gene3D" id="3.30.70.330">
    <property type="match status" value="1"/>
</dbReference>
<evidence type="ECO:0000256" key="1">
    <source>
        <dbReference type="ARBA" id="ARBA00007408"/>
    </source>
</evidence>
<dbReference type="CDD" id="cd12383">
    <property type="entry name" value="RRM_RBM42"/>
    <property type="match status" value="1"/>
</dbReference>
<evidence type="ECO:0000256" key="6">
    <source>
        <dbReference type="SAM" id="MobiDB-lite"/>
    </source>
</evidence>
<evidence type="ECO:0000259" key="7">
    <source>
        <dbReference type="PROSITE" id="PS50102"/>
    </source>
</evidence>
<dbReference type="InterPro" id="IPR000504">
    <property type="entry name" value="RRM_dom"/>
</dbReference>
<keyword evidence="9" id="KW-1185">Reference proteome</keyword>
<dbReference type="Pfam" id="PF00076">
    <property type="entry name" value="RRM_1"/>
    <property type="match status" value="1"/>
</dbReference>
<dbReference type="SMART" id="SM00360">
    <property type="entry name" value="RRM"/>
    <property type="match status" value="1"/>
</dbReference>
<dbReference type="SUPFAM" id="SSF54928">
    <property type="entry name" value="RNA-binding domain, RBD"/>
    <property type="match status" value="1"/>
</dbReference>
<evidence type="ECO:0000256" key="3">
    <source>
        <dbReference type="ARBA" id="ARBA00022884"/>
    </source>
</evidence>
<dbReference type="InterPro" id="IPR012677">
    <property type="entry name" value="Nucleotide-bd_a/b_plait_sf"/>
</dbReference>
<dbReference type="PANTHER" id="PTHR47640">
    <property type="entry name" value="TRNA SELENOCYSTEINE 1-ASSOCIATED PROTEIN 1-RELATED-RELATED"/>
    <property type="match status" value="1"/>
</dbReference>
<feature type="compositionally biased region" description="Gly residues" evidence="6">
    <location>
        <begin position="158"/>
        <end position="167"/>
    </location>
</feature>
<reference evidence="8 9" key="1">
    <citation type="submission" date="2022-12" db="EMBL/GenBank/DDBJ databases">
        <title>Chromosome-level genome assembly of true bugs.</title>
        <authorList>
            <person name="Ma L."/>
            <person name="Li H."/>
        </authorList>
    </citation>
    <scope>NUCLEOTIDE SEQUENCE [LARGE SCALE GENOMIC DNA]</scope>
    <source>
        <strain evidence="8">Lab_2022b</strain>
    </source>
</reference>
<dbReference type="Proteomes" id="UP001461498">
    <property type="component" value="Unassembled WGS sequence"/>
</dbReference>
<feature type="domain" description="RRM" evidence="7">
    <location>
        <begin position="316"/>
        <end position="394"/>
    </location>
</feature>
<evidence type="ECO:0000313" key="9">
    <source>
        <dbReference type="Proteomes" id="UP001461498"/>
    </source>
</evidence>
<proteinExistence type="inferred from homology"/>
<comment type="similarity">
    <text evidence="1">Belongs to the RRM RBM42 family.</text>
</comment>
<dbReference type="PROSITE" id="PS50102">
    <property type="entry name" value="RRM"/>
    <property type="match status" value="1"/>
</dbReference>
<dbReference type="AlphaFoldDB" id="A0AAW1D8L4"/>
<evidence type="ECO:0000256" key="5">
    <source>
        <dbReference type="PROSITE-ProRule" id="PRU00176"/>
    </source>
</evidence>
<dbReference type="InterPro" id="IPR034215">
    <property type="entry name" value="RBM42_RRM"/>
</dbReference>
<dbReference type="PANTHER" id="PTHR47640:SF11">
    <property type="entry name" value="RNA-BINDING PROTEIN 42"/>
    <property type="match status" value="1"/>
</dbReference>
<sequence length="419" mass="44833">MAEINEDKFKQMQDEMSRFEEEIGLPIPDVPSVIGSGPRVISANTYNEAQKQLAGVGPQIDGTPINGMATLVPPPPPPVPFIPHQVRALDQARPPMEMFRPPMPGGPPIPGPPMPGGIGPNFPLISPMGPGAPIGPGIPITGPGGPVGPGGPLPGAPGPMGGPGAGPLGPPGPPMPPPMMTMPSQYPGPMPPPGLAPGRFIPPPPPVSVPDKPQQPVPAVVSANPMMYVANPQLEIAAIQASSEHSSNFNSLSNDLMEDKKSTKRSIKPAVPTVIETMIPGVNSKKKEKKNKKLIRTAGGQIWEDATLAEWEDDDFRLFCGDLGNDVTDEVLTRAFSKYPSFLKARVVRDKRTNKTKGFGFVSFKDPQDFIKATKEMNGRYVGSRPIKLRKSTWKNRALDVVKKKEKEKTNLINMLTGR</sequence>
<organism evidence="8 9">
    <name type="scientific">Rhynocoris fuscipes</name>
    <dbReference type="NCBI Taxonomy" id="488301"/>
    <lineage>
        <taxon>Eukaryota</taxon>
        <taxon>Metazoa</taxon>
        <taxon>Ecdysozoa</taxon>
        <taxon>Arthropoda</taxon>
        <taxon>Hexapoda</taxon>
        <taxon>Insecta</taxon>
        <taxon>Pterygota</taxon>
        <taxon>Neoptera</taxon>
        <taxon>Paraneoptera</taxon>
        <taxon>Hemiptera</taxon>
        <taxon>Heteroptera</taxon>
        <taxon>Panheteroptera</taxon>
        <taxon>Cimicomorpha</taxon>
        <taxon>Reduviidae</taxon>
        <taxon>Harpactorinae</taxon>
        <taxon>Harpactorini</taxon>
        <taxon>Rhynocoris</taxon>
    </lineage>
</organism>
<accession>A0AAW1D8L4</accession>
<dbReference type="InterPro" id="IPR035979">
    <property type="entry name" value="RBD_domain_sf"/>
</dbReference>
<evidence type="ECO:0000313" key="8">
    <source>
        <dbReference type="EMBL" id="KAK9507298.1"/>
    </source>
</evidence>
<name>A0AAW1D8L4_9HEMI</name>
<comment type="caution">
    <text evidence="8">The sequence shown here is derived from an EMBL/GenBank/DDBJ whole genome shotgun (WGS) entry which is preliminary data.</text>
</comment>
<evidence type="ECO:0000256" key="2">
    <source>
        <dbReference type="ARBA" id="ARBA00015192"/>
    </source>
</evidence>
<feature type="region of interest" description="Disordered" evidence="6">
    <location>
        <begin position="140"/>
        <end position="174"/>
    </location>
</feature>
<protein>
    <recommendedName>
        <fullName evidence="2">RNA-binding protein 42</fullName>
    </recommendedName>
    <alternativeName>
        <fullName evidence="4">RNA-binding motif protein 42</fullName>
    </alternativeName>
</protein>